<protein>
    <recommendedName>
        <fullName evidence="4">Glycosyltransferase RgtA/B/C/D-like domain-containing protein</fullName>
    </recommendedName>
</protein>
<dbReference type="RefSeq" id="WP_154503737.1">
    <property type="nucleotide sequence ID" value="NZ_VUMN01000007.1"/>
</dbReference>
<feature type="transmembrane region" description="Helical" evidence="1">
    <location>
        <begin position="201"/>
        <end position="220"/>
    </location>
</feature>
<evidence type="ECO:0000256" key="1">
    <source>
        <dbReference type="SAM" id="Phobius"/>
    </source>
</evidence>
<organism evidence="2 3">
    <name type="scientific">Stecheria intestinalis</name>
    <dbReference type="NCBI Taxonomy" id="2606630"/>
    <lineage>
        <taxon>Bacteria</taxon>
        <taxon>Bacillati</taxon>
        <taxon>Bacillota</taxon>
        <taxon>Erysipelotrichia</taxon>
        <taxon>Erysipelotrichales</taxon>
        <taxon>Erysipelotrichaceae</taxon>
        <taxon>Stecheria</taxon>
    </lineage>
</organism>
<keyword evidence="3" id="KW-1185">Reference proteome</keyword>
<gene>
    <name evidence="2" type="ORF">FYJ51_04435</name>
</gene>
<sequence length="549" mass="61599">MRRMNKQDCLVLVLLLSGLVFSFWRAPFGNPSWDETSYLAMMHRFWLGDIPIIHEWHPTQFSALLTLPIYSAYLAIHGSADGVVLFMRYLFLIVQALTAIFLYTRIRKYGWISLFCALLFFLTAKNEMYSLNYNGLGLILAMLAAVQLFLKGKHPKLDTYLAGIAFAGLTLCTPHMVFVYLVYSIVLLFRRVCHSETEGGWGIFTLGILTITGIFLAVLLSEGSVSEYVSSIPELLSGADHSSSLKTGIIQYLALAKMIITNSVFTMIGVPAYVVLLILAWKNRGKKKTGNRYLMIGLLLTIVLLIGYQFGNNYSMVAFVPLGILVFILDQRAEEELKKFFLSGIGYMLMMNLSSNTILNGVQLASTVCMVPALLATSDLISPKKKKALFMLGCCGILMIGMDVVHKLTYCYVDDAPLNLHAVSEEEGPMRGICSTEENVQSYEDLQSIWDQSIEGHQNVLIYSLNRWLYLELQPGQHVASHTIWLKSTGESDLQQLSRYYEKTPDRIPDYVLVPYQSEADLEGFSEFLSAYGLNPEQTSAGTIYEKGE</sequence>
<feature type="transmembrane region" description="Helical" evidence="1">
    <location>
        <begin position="293"/>
        <end position="310"/>
    </location>
</feature>
<keyword evidence="1" id="KW-0472">Membrane</keyword>
<reference evidence="2 3" key="1">
    <citation type="submission" date="2019-08" db="EMBL/GenBank/DDBJ databases">
        <title>In-depth cultivation of the pig gut microbiome towards novel bacterial diversity and tailored functional studies.</title>
        <authorList>
            <person name="Wylensek D."/>
            <person name="Hitch T.C.A."/>
            <person name="Clavel T."/>
        </authorList>
    </citation>
    <scope>NUCLEOTIDE SEQUENCE [LARGE SCALE GENOMIC DNA]</scope>
    <source>
        <strain evidence="2 3">Oil+RF-744-GAM-WT-6</strain>
    </source>
</reference>
<comment type="caution">
    <text evidence="2">The sequence shown here is derived from an EMBL/GenBank/DDBJ whole genome shotgun (WGS) entry which is preliminary data.</text>
</comment>
<evidence type="ECO:0008006" key="4">
    <source>
        <dbReference type="Google" id="ProtNLM"/>
    </source>
</evidence>
<feature type="transmembrane region" description="Helical" evidence="1">
    <location>
        <begin position="259"/>
        <end position="281"/>
    </location>
</feature>
<keyword evidence="1" id="KW-0812">Transmembrane</keyword>
<feature type="transmembrane region" description="Helical" evidence="1">
    <location>
        <begin position="388"/>
        <end position="405"/>
    </location>
</feature>
<dbReference type="AlphaFoldDB" id="A0A7X2NRF9"/>
<feature type="transmembrane region" description="Helical" evidence="1">
    <location>
        <begin position="364"/>
        <end position="381"/>
    </location>
</feature>
<proteinExistence type="predicted"/>
<feature type="transmembrane region" description="Helical" evidence="1">
    <location>
        <begin position="162"/>
        <end position="189"/>
    </location>
</feature>
<name>A0A7X2NRF9_9FIRM</name>
<accession>A0A7X2NRF9</accession>
<evidence type="ECO:0000313" key="3">
    <source>
        <dbReference type="Proteomes" id="UP000461880"/>
    </source>
</evidence>
<keyword evidence="1" id="KW-1133">Transmembrane helix</keyword>
<dbReference type="EMBL" id="VUMN01000007">
    <property type="protein sequence ID" value="MSS58149.1"/>
    <property type="molecule type" value="Genomic_DNA"/>
</dbReference>
<feature type="transmembrane region" description="Helical" evidence="1">
    <location>
        <begin position="83"/>
        <end position="103"/>
    </location>
</feature>
<feature type="transmembrane region" description="Helical" evidence="1">
    <location>
        <begin position="131"/>
        <end position="150"/>
    </location>
</feature>
<evidence type="ECO:0000313" key="2">
    <source>
        <dbReference type="EMBL" id="MSS58149.1"/>
    </source>
</evidence>
<dbReference type="Proteomes" id="UP000461880">
    <property type="component" value="Unassembled WGS sequence"/>
</dbReference>